<gene>
    <name evidence="2" type="ORF">UX47_C0009G0008</name>
</gene>
<feature type="transmembrane region" description="Helical" evidence="1">
    <location>
        <begin position="12"/>
        <end position="35"/>
    </location>
</feature>
<dbReference type="EMBL" id="LCMI01000009">
    <property type="protein sequence ID" value="KKU32571.1"/>
    <property type="molecule type" value="Genomic_DNA"/>
</dbReference>
<protein>
    <submittedName>
        <fullName evidence="2">Uncharacterized protein</fullName>
    </submittedName>
</protein>
<keyword evidence="1" id="KW-0472">Membrane</keyword>
<comment type="caution">
    <text evidence="2">The sequence shown here is derived from an EMBL/GenBank/DDBJ whole genome shotgun (WGS) entry which is preliminary data.</text>
</comment>
<proteinExistence type="predicted"/>
<keyword evidence="1" id="KW-0812">Transmembrane</keyword>
<organism evidence="2 3">
    <name type="scientific">Candidatus Collierbacteria bacterium GW2011_GWA2_46_26</name>
    <dbReference type="NCBI Taxonomy" id="1618381"/>
    <lineage>
        <taxon>Bacteria</taxon>
        <taxon>Candidatus Collieribacteriota</taxon>
    </lineage>
</organism>
<feature type="transmembrane region" description="Helical" evidence="1">
    <location>
        <begin position="41"/>
        <end position="60"/>
    </location>
</feature>
<accession>A0A0G1PIH2</accession>
<name>A0A0G1PIH2_9BACT</name>
<reference evidence="2 3" key="1">
    <citation type="journal article" date="2015" name="Nature">
        <title>rRNA introns, odd ribosomes, and small enigmatic genomes across a large radiation of phyla.</title>
        <authorList>
            <person name="Brown C.T."/>
            <person name="Hug L.A."/>
            <person name="Thomas B.C."/>
            <person name="Sharon I."/>
            <person name="Castelle C.J."/>
            <person name="Singh A."/>
            <person name="Wilkins M.J."/>
            <person name="Williams K.H."/>
            <person name="Banfield J.F."/>
        </authorList>
    </citation>
    <scope>NUCLEOTIDE SEQUENCE [LARGE SCALE GENOMIC DNA]</scope>
</reference>
<dbReference type="AlphaFoldDB" id="A0A0G1PIH2"/>
<evidence type="ECO:0000313" key="3">
    <source>
        <dbReference type="Proteomes" id="UP000034794"/>
    </source>
</evidence>
<sequence>MKSPYSDRINRLRRTSGLSGLATLIFSLITVGLIFLPGTYFLFGLIPLIISTLIGLNASFTAEVYERQEIDWKINQKLDALKAYYLQEKERMNQKE</sequence>
<keyword evidence="1" id="KW-1133">Transmembrane helix</keyword>
<evidence type="ECO:0000313" key="2">
    <source>
        <dbReference type="EMBL" id="KKU32571.1"/>
    </source>
</evidence>
<dbReference type="Proteomes" id="UP000034794">
    <property type="component" value="Unassembled WGS sequence"/>
</dbReference>
<evidence type="ECO:0000256" key="1">
    <source>
        <dbReference type="SAM" id="Phobius"/>
    </source>
</evidence>